<accession>A0ABM1DZG3</accession>
<evidence type="ECO:0000256" key="11">
    <source>
        <dbReference type="ARBA" id="ARBA00030126"/>
    </source>
</evidence>
<name>A0ABM1DZG3_PRICU</name>
<keyword evidence="10" id="KW-0539">Nucleus</keyword>
<comment type="cofactor">
    <cofactor evidence="1">
        <name>a divalent metal cation</name>
        <dbReference type="ChEBI" id="CHEBI:60240"/>
    </cofactor>
</comment>
<evidence type="ECO:0000256" key="10">
    <source>
        <dbReference type="ARBA" id="ARBA00023242"/>
    </source>
</evidence>
<dbReference type="InterPro" id="IPR027806">
    <property type="entry name" value="HARBI1_dom"/>
</dbReference>
<dbReference type="GeneID" id="106807506"/>
<keyword evidence="9" id="KW-0378">Hydrolase</keyword>
<sequence length="349" mass="39472">MAAFAAAAEIVQRRAIRRERVFRDRQDPFDLPDHTLFNRYRFPRHALLDLANELCPLIELPTRRSMATPAVTQLAVTLSLLASGSFQWGMGELHGISQAHTACRCLHRVVSVIIGEKLRTTIKFPQTQTERTKVMHEFSQISGFPRVLGAIDCTHIAIRAPAGDMEYVYINRKNYHSMKVQAICDANMTITDVVARYPGSTHDSFILANSKIARKFSDGELGEGWLLGDSGYPLKSWLMVPLKNVQTAAEERYNRAHSRTRSIVERCFGLMKLRFRILDKSGGILLYTPERTIKIFTAVAIMHNLAIAYRLPEVAEVEVQNEEAAEFIDPEIDVAAANVRRQLIRVCFT</sequence>
<protein>
    <recommendedName>
        <fullName evidence="5">Putative nuclease HARBI1</fullName>
    </recommendedName>
    <alternativeName>
        <fullName evidence="11">Harbinger transposase-derived nuclease</fullName>
    </alternativeName>
</protein>
<evidence type="ECO:0000259" key="13">
    <source>
        <dbReference type="Pfam" id="PF13359"/>
    </source>
</evidence>
<comment type="subcellular location">
    <subcellularLocation>
        <location evidence="3">Cytoplasm</location>
    </subcellularLocation>
    <subcellularLocation>
        <location evidence="2">Nucleus</location>
    </subcellularLocation>
</comment>
<evidence type="ECO:0000256" key="7">
    <source>
        <dbReference type="ARBA" id="ARBA00022722"/>
    </source>
</evidence>
<reference evidence="15" key="1">
    <citation type="submission" date="2025-08" db="UniProtKB">
        <authorList>
            <consortium name="RefSeq"/>
        </authorList>
    </citation>
    <scope>IDENTIFICATION</scope>
</reference>
<dbReference type="InterPro" id="IPR045249">
    <property type="entry name" value="HARBI1-like"/>
</dbReference>
<keyword evidence="14" id="KW-1185">Reference proteome</keyword>
<evidence type="ECO:0000256" key="2">
    <source>
        <dbReference type="ARBA" id="ARBA00004123"/>
    </source>
</evidence>
<dbReference type="PANTHER" id="PTHR22930">
    <property type="match status" value="1"/>
</dbReference>
<comment type="function">
    <text evidence="12">Transposase-derived protein that may have nuclease activity. Does not have transposase activity.</text>
</comment>
<dbReference type="Proteomes" id="UP000695022">
    <property type="component" value="Unplaced"/>
</dbReference>
<evidence type="ECO:0000256" key="6">
    <source>
        <dbReference type="ARBA" id="ARBA00022490"/>
    </source>
</evidence>
<evidence type="ECO:0000256" key="8">
    <source>
        <dbReference type="ARBA" id="ARBA00022723"/>
    </source>
</evidence>
<dbReference type="PRINTS" id="PR02086">
    <property type="entry name" value="PUTNUCHARBI1"/>
</dbReference>
<keyword evidence="7" id="KW-0540">Nuclease</keyword>
<evidence type="ECO:0000256" key="5">
    <source>
        <dbReference type="ARBA" id="ARBA00015519"/>
    </source>
</evidence>
<dbReference type="RefSeq" id="XP_014665334.1">
    <property type="nucleotide sequence ID" value="XM_014809848.1"/>
</dbReference>
<evidence type="ECO:0000256" key="9">
    <source>
        <dbReference type="ARBA" id="ARBA00022801"/>
    </source>
</evidence>
<keyword evidence="8" id="KW-0479">Metal-binding</keyword>
<evidence type="ECO:0000256" key="12">
    <source>
        <dbReference type="ARBA" id="ARBA00045850"/>
    </source>
</evidence>
<keyword evidence="6" id="KW-0963">Cytoplasm</keyword>
<organism evidence="14 15">
    <name type="scientific">Priapulus caudatus</name>
    <name type="common">Priapulid worm</name>
    <dbReference type="NCBI Taxonomy" id="37621"/>
    <lineage>
        <taxon>Eukaryota</taxon>
        <taxon>Metazoa</taxon>
        <taxon>Ecdysozoa</taxon>
        <taxon>Scalidophora</taxon>
        <taxon>Priapulida</taxon>
        <taxon>Priapulimorpha</taxon>
        <taxon>Priapulimorphida</taxon>
        <taxon>Priapulidae</taxon>
        <taxon>Priapulus</taxon>
    </lineage>
</organism>
<dbReference type="InterPro" id="IPR026103">
    <property type="entry name" value="HARBI1_animal"/>
</dbReference>
<gene>
    <name evidence="15" type="primary">LOC106807506</name>
</gene>
<evidence type="ECO:0000256" key="4">
    <source>
        <dbReference type="ARBA" id="ARBA00006958"/>
    </source>
</evidence>
<dbReference type="Pfam" id="PF13359">
    <property type="entry name" value="DDE_Tnp_4"/>
    <property type="match status" value="1"/>
</dbReference>
<dbReference type="PANTHER" id="PTHR22930:SF85">
    <property type="entry name" value="GH03217P-RELATED"/>
    <property type="match status" value="1"/>
</dbReference>
<evidence type="ECO:0000256" key="1">
    <source>
        <dbReference type="ARBA" id="ARBA00001968"/>
    </source>
</evidence>
<evidence type="ECO:0000256" key="3">
    <source>
        <dbReference type="ARBA" id="ARBA00004496"/>
    </source>
</evidence>
<evidence type="ECO:0000313" key="14">
    <source>
        <dbReference type="Proteomes" id="UP000695022"/>
    </source>
</evidence>
<proteinExistence type="inferred from homology"/>
<feature type="domain" description="DDE Tnp4" evidence="13">
    <location>
        <begin position="151"/>
        <end position="304"/>
    </location>
</feature>
<comment type="similarity">
    <text evidence="4">Belongs to the HARBI1 family.</text>
</comment>
<evidence type="ECO:0000313" key="15">
    <source>
        <dbReference type="RefSeq" id="XP_014665334.1"/>
    </source>
</evidence>